<protein>
    <recommendedName>
        <fullName evidence="3">Minor tail protein</fullName>
    </recommendedName>
</protein>
<dbReference type="EMBL" id="BAAATE010000010">
    <property type="protein sequence ID" value="GAA2665173.1"/>
    <property type="molecule type" value="Genomic_DNA"/>
</dbReference>
<evidence type="ECO:0008006" key="3">
    <source>
        <dbReference type="Google" id="ProtNLM"/>
    </source>
</evidence>
<name>A0ABN3S0M9_9ACTN</name>
<dbReference type="Proteomes" id="UP001501666">
    <property type="component" value="Unassembled WGS sequence"/>
</dbReference>
<proteinExistence type="predicted"/>
<evidence type="ECO:0000313" key="2">
    <source>
        <dbReference type="Proteomes" id="UP001501666"/>
    </source>
</evidence>
<sequence length="389" mass="40618">MTERSYPFDGGQGAAITEDDWSNLAGIWQDDGVIASGLSSPDLKVTSTGEANKIVVASGRAFIQGFAYHNSEPLVIPFTSNAHTTDARIDLIGLRLDRTNNRIEAFITEGTPAPTPAAPALNRTAPIYEVALATILVGPTSGTIPPGSPNVVDVREFIGRRTRVTSSLASVPAGTIAYNPADDTFYSVDVANGPVAFGSGGGGGEVPVEQVITHCTSTTRPAPVEGRHIYETDTNRTLVYADAAWVSVTRQNQHIATRNTSLSVPVSNSVVETFWDFPVGVANYVFSGVVFYNGAVGASSTLAISAPGLTVWGMEYHTGSNATLLRSTGGSGTALGGFGCPVASVRHFATFWGAITNLTGTAGKVTATYFGSATPANIMAGSHMKLERI</sequence>
<evidence type="ECO:0000313" key="1">
    <source>
        <dbReference type="EMBL" id="GAA2665173.1"/>
    </source>
</evidence>
<dbReference type="RefSeq" id="WP_346148633.1">
    <property type="nucleotide sequence ID" value="NZ_BAAATE010000010.1"/>
</dbReference>
<organism evidence="1 2">
    <name type="scientific">Nonomuraea recticatena</name>
    <dbReference type="NCBI Taxonomy" id="46178"/>
    <lineage>
        <taxon>Bacteria</taxon>
        <taxon>Bacillati</taxon>
        <taxon>Actinomycetota</taxon>
        <taxon>Actinomycetes</taxon>
        <taxon>Streptosporangiales</taxon>
        <taxon>Streptosporangiaceae</taxon>
        <taxon>Nonomuraea</taxon>
    </lineage>
</organism>
<gene>
    <name evidence="1" type="ORF">GCM10010412_041260</name>
</gene>
<accession>A0ABN3S0M9</accession>
<comment type="caution">
    <text evidence="1">The sequence shown here is derived from an EMBL/GenBank/DDBJ whole genome shotgun (WGS) entry which is preliminary data.</text>
</comment>
<keyword evidence="2" id="KW-1185">Reference proteome</keyword>
<reference evidence="1 2" key="1">
    <citation type="journal article" date="2019" name="Int. J. Syst. Evol. Microbiol.">
        <title>The Global Catalogue of Microorganisms (GCM) 10K type strain sequencing project: providing services to taxonomists for standard genome sequencing and annotation.</title>
        <authorList>
            <consortium name="The Broad Institute Genomics Platform"/>
            <consortium name="The Broad Institute Genome Sequencing Center for Infectious Disease"/>
            <person name="Wu L."/>
            <person name="Ma J."/>
        </authorList>
    </citation>
    <scope>NUCLEOTIDE SEQUENCE [LARGE SCALE GENOMIC DNA]</scope>
    <source>
        <strain evidence="1 2">JCM 6835</strain>
    </source>
</reference>